<organism evidence="1 2">
    <name type="scientific">Dermacentor silvarum</name>
    <name type="common">Tick</name>
    <dbReference type="NCBI Taxonomy" id="543639"/>
    <lineage>
        <taxon>Eukaryota</taxon>
        <taxon>Metazoa</taxon>
        <taxon>Ecdysozoa</taxon>
        <taxon>Arthropoda</taxon>
        <taxon>Chelicerata</taxon>
        <taxon>Arachnida</taxon>
        <taxon>Acari</taxon>
        <taxon>Parasitiformes</taxon>
        <taxon>Ixodida</taxon>
        <taxon>Ixodoidea</taxon>
        <taxon>Ixodidae</taxon>
        <taxon>Rhipicephalinae</taxon>
        <taxon>Dermacentor</taxon>
    </lineage>
</organism>
<evidence type="ECO:0000313" key="1">
    <source>
        <dbReference type="EMBL" id="KAH7966860.1"/>
    </source>
</evidence>
<sequence>MQHMPETGHRADICPTPESARCKNCGHENPSEDHQCQPKCVLCEGDHPVTDPSCPARQRKPFNKSHFLRNAGYTSDANNVPTTTNPGSSTNQPKTPGSKSPPASTETNVDRGRSPRRSTDSKKRDKSRDASASRSQSLPRTKTPRHERHEAATNEQGAESRSTIDMVEKSERKALTKGPGAAQATTARPRFLSGIKNVTVAQGREATLECHIENLGKNKVAWIKMDTETLLTYHRHIIVGEPRLRVSDNNERHWQLHIRNAQPSDKGFYMCQINTEPMITEIGFLDVLVPPSILDEETSSDVTVDEGSRVSLRCRASAYPPATILWRREDGREVNLERYSGRKNSVMTVEGEFLNISQVNREDMGAYLCIAKNGVPPSVSQRILLQVNFRPKIRVSEQLVGAAVGTSVFLECVVEASPRPLTAWIRGDDQILLRSKKYAISEEVDSYRIRMRLQIHDLRQSDYGRYKCHAKNTFGEKEGFIRLHDIPHPTTLARPTPATEAVVPRTKVSGRDDLQRLRAQADLSITATKSFLDENAQDSPQPGVGLPSNEQSRSGHRPLDRVHFEPPERNRGGSSSDSSRNVPSFRCCSCPLLLWSTALFFVYRWPL</sequence>
<dbReference type="Proteomes" id="UP000821865">
    <property type="component" value="Chromosome 2"/>
</dbReference>
<proteinExistence type="predicted"/>
<comment type="caution">
    <text evidence="1">The sequence shown here is derived from an EMBL/GenBank/DDBJ whole genome shotgun (WGS) entry which is preliminary data.</text>
</comment>
<keyword evidence="2" id="KW-1185">Reference proteome</keyword>
<dbReference type="EMBL" id="CM023471">
    <property type="protein sequence ID" value="KAH7966860.1"/>
    <property type="molecule type" value="Genomic_DNA"/>
</dbReference>
<name>A0ACB8DFN2_DERSI</name>
<protein>
    <submittedName>
        <fullName evidence="1">Uncharacterized protein</fullName>
    </submittedName>
</protein>
<reference evidence="1" key="1">
    <citation type="submission" date="2020-05" db="EMBL/GenBank/DDBJ databases">
        <title>Large-scale comparative analyses of tick genomes elucidate their genetic diversity and vector capacities.</title>
        <authorList>
            <person name="Jia N."/>
            <person name="Wang J."/>
            <person name="Shi W."/>
            <person name="Du L."/>
            <person name="Sun Y."/>
            <person name="Zhan W."/>
            <person name="Jiang J."/>
            <person name="Wang Q."/>
            <person name="Zhang B."/>
            <person name="Ji P."/>
            <person name="Sakyi L.B."/>
            <person name="Cui X."/>
            <person name="Yuan T."/>
            <person name="Jiang B."/>
            <person name="Yang W."/>
            <person name="Lam T.T.-Y."/>
            <person name="Chang Q."/>
            <person name="Ding S."/>
            <person name="Wang X."/>
            <person name="Zhu J."/>
            <person name="Ruan X."/>
            <person name="Zhao L."/>
            <person name="Wei J."/>
            <person name="Que T."/>
            <person name="Du C."/>
            <person name="Cheng J."/>
            <person name="Dai P."/>
            <person name="Han X."/>
            <person name="Huang E."/>
            <person name="Gao Y."/>
            <person name="Liu J."/>
            <person name="Shao H."/>
            <person name="Ye R."/>
            <person name="Li L."/>
            <person name="Wei W."/>
            <person name="Wang X."/>
            <person name="Wang C."/>
            <person name="Yang T."/>
            <person name="Huo Q."/>
            <person name="Li W."/>
            <person name="Guo W."/>
            <person name="Chen H."/>
            <person name="Zhou L."/>
            <person name="Ni X."/>
            <person name="Tian J."/>
            <person name="Zhou Y."/>
            <person name="Sheng Y."/>
            <person name="Liu T."/>
            <person name="Pan Y."/>
            <person name="Xia L."/>
            <person name="Li J."/>
            <person name="Zhao F."/>
            <person name="Cao W."/>
        </authorList>
    </citation>
    <scope>NUCLEOTIDE SEQUENCE</scope>
    <source>
        <strain evidence="1">Dsil-2018</strain>
    </source>
</reference>
<gene>
    <name evidence="1" type="ORF">HPB49_019968</name>
</gene>
<accession>A0ACB8DFN2</accession>
<evidence type="ECO:0000313" key="2">
    <source>
        <dbReference type="Proteomes" id="UP000821865"/>
    </source>
</evidence>